<evidence type="ECO:0000313" key="3">
    <source>
        <dbReference type="Proteomes" id="UP000886653"/>
    </source>
</evidence>
<name>A0A9P6TH92_9BASI</name>
<protein>
    <submittedName>
        <fullName evidence="2">Uncharacterized protein</fullName>
    </submittedName>
</protein>
<organism evidence="2 3">
    <name type="scientific">Cronartium quercuum f. sp. fusiforme G11</name>
    <dbReference type="NCBI Taxonomy" id="708437"/>
    <lineage>
        <taxon>Eukaryota</taxon>
        <taxon>Fungi</taxon>
        <taxon>Dikarya</taxon>
        <taxon>Basidiomycota</taxon>
        <taxon>Pucciniomycotina</taxon>
        <taxon>Pucciniomycetes</taxon>
        <taxon>Pucciniales</taxon>
        <taxon>Coleosporiaceae</taxon>
        <taxon>Cronartium</taxon>
    </lineage>
</organism>
<dbReference type="AlphaFoldDB" id="A0A9P6TH92"/>
<proteinExistence type="predicted"/>
<comment type="caution">
    <text evidence="2">The sequence shown here is derived from an EMBL/GenBank/DDBJ whole genome shotgun (WGS) entry which is preliminary data.</text>
</comment>
<feature type="chain" id="PRO_5040239564" evidence="1">
    <location>
        <begin position="20"/>
        <end position="71"/>
    </location>
</feature>
<keyword evidence="1" id="KW-0732">Signal</keyword>
<sequence length="71" mass="7738">MMVCLKIKLGFSCLSQTYGGLCTPAPNPHSTLSPSPITLSHSPITLPFTNRSALQQSFCPTPIVSRLVWYT</sequence>
<reference evidence="2" key="1">
    <citation type="submission" date="2013-11" db="EMBL/GenBank/DDBJ databases">
        <title>Genome sequence of the fusiform rust pathogen reveals effectors for host alternation and coevolution with pine.</title>
        <authorList>
            <consortium name="DOE Joint Genome Institute"/>
            <person name="Smith K."/>
            <person name="Pendleton A."/>
            <person name="Kubisiak T."/>
            <person name="Anderson C."/>
            <person name="Salamov A."/>
            <person name="Aerts A."/>
            <person name="Riley R."/>
            <person name="Clum A."/>
            <person name="Lindquist E."/>
            <person name="Ence D."/>
            <person name="Campbell M."/>
            <person name="Kronenberg Z."/>
            <person name="Feau N."/>
            <person name="Dhillon B."/>
            <person name="Hamelin R."/>
            <person name="Burleigh J."/>
            <person name="Smith J."/>
            <person name="Yandell M."/>
            <person name="Nelson C."/>
            <person name="Grigoriev I."/>
            <person name="Davis J."/>
        </authorList>
    </citation>
    <scope>NUCLEOTIDE SEQUENCE</scope>
    <source>
        <strain evidence="2">G11</strain>
    </source>
</reference>
<keyword evidence="3" id="KW-1185">Reference proteome</keyword>
<dbReference type="Proteomes" id="UP000886653">
    <property type="component" value="Unassembled WGS sequence"/>
</dbReference>
<accession>A0A9P6TH92</accession>
<gene>
    <name evidence="2" type="ORF">CROQUDRAFT_176844</name>
</gene>
<dbReference type="EMBL" id="MU167218">
    <property type="protein sequence ID" value="KAG0150548.1"/>
    <property type="molecule type" value="Genomic_DNA"/>
</dbReference>
<evidence type="ECO:0000256" key="1">
    <source>
        <dbReference type="SAM" id="SignalP"/>
    </source>
</evidence>
<feature type="signal peptide" evidence="1">
    <location>
        <begin position="1"/>
        <end position="19"/>
    </location>
</feature>
<evidence type="ECO:0000313" key="2">
    <source>
        <dbReference type="EMBL" id="KAG0150548.1"/>
    </source>
</evidence>